<evidence type="ECO:0000256" key="2">
    <source>
        <dbReference type="ARBA" id="ARBA00006991"/>
    </source>
</evidence>
<feature type="domain" description="C2H2-type" evidence="11">
    <location>
        <begin position="286"/>
        <end position="313"/>
    </location>
</feature>
<dbReference type="SUPFAM" id="SSF57667">
    <property type="entry name" value="beta-beta-alpha zinc fingers"/>
    <property type="match status" value="4"/>
</dbReference>
<name>A0A6P3X0P2_DINQU</name>
<dbReference type="KEGG" id="dqu:106742913"/>
<sequence length="362" mass="42196">MREMELVQASAEPAMKNKPCVFSRYASDTDPLSIHEAYFVISAGDPLKCDAGRVRKFTPRTLITNKSRVRALSLGRSHEKFAETTERFGNKNSWTCRVCSATFPHELQLKSHSRSHPVSCEYCYMRFQLKGELQRHIKQVHMGQRVYFCSHCDVVLKNKISLHDHQVRKHTEGRNYVCHDCGKSFKMKNDLSVHVRNIHGDGREAVCDVCGKTCRNEYVLKRHLKYEHNYSFGCQVCKRKLSTRESLQQHLKLHERKLRCEVCLKLLCNKNTLRQHMRIHADLRPYECTVCDKSFRRQCTYKQHLITHTNARPYVCDVCGQTFTQKPGLLWHRKRHPGPLPPFPNMSIDHVIKHLLNAGKEA</sequence>
<evidence type="ECO:0000259" key="11">
    <source>
        <dbReference type="PROSITE" id="PS50157"/>
    </source>
</evidence>
<dbReference type="FunFam" id="3.30.160.60:FF:000100">
    <property type="entry name" value="Zinc finger 45-like"/>
    <property type="match status" value="1"/>
</dbReference>
<feature type="domain" description="C2H2-type" evidence="11">
    <location>
        <begin position="258"/>
        <end position="285"/>
    </location>
</feature>
<reference evidence="13" key="1">
    <citation type="submission" date="2025-08" db="UniProtKB">
        <authorList>
            <consortium name="RefSeq"/>
        </authorList>
    </citation>
    <scope>IDENTIFICATION</scope>
</reference>
<keyword evidence="12" id="KW-1185">Reference proteome</keyword>
<evidence type="ECO:0000256" key="7">
    <source>
        <dbReference type="ARBA" id="ARBA00023015"/>
    </source>
</evidence>
<dbReference type="PROSITE" id="PS50157">
    <property type="entry name" value="ZINC_FINGER_C2H2_2"/>
    <property type="match status" value="8"/>
</dbReference>
<organism evidence="12 13">
    <name type="scientific">Dinoponera quadriceps</name>
    <name type="common">South American ant</name>
    <dbReference type="NCBI Taxonomy" id="609295"/>
    <lineage>
        <taxon>Eukaryota</taxon>
        <taxon>Metazoa</taxon>
        <taxon>Ecdysozoa</taxon>
        <taxon>Arthropoda</taxon>
        <taxon>Hexapoda</taxon>
        <taxon>Insecta</taxon>
        <taxon>Pterygota</taxon>
        <taxon>Neoptera</taxon>
        <taxon>Endopterygota</taxon>
        <taxon>Hymenoptera</taxon>
        <taxon>Apocrita</taxon>
        <taxon>Aculeata</taxon>
        <taxon>Formicoidea</taxon>
        <taxon>Formicidae</taxon>
        <taxon>Ponerinae</taxon>
        <taxon>Ponerini</taxon>
        <taxon>Dinoponera</taxon>
    </lineage>
</organism>
<dbReference type="PANTHER" id="PTHR24399:SF23">
    <property type="entry name" value="C2H2-TYPE DOMAIN-CONTAINING PROTEIN"/>
    <property type="match status" value="1"/>
</dbReference>
<keyword evidence="6" id="KW-0862">Zinc</keyword>
<dbReference type="InterPro" id="IPR036236">
    <property type="entry name" value="Znf_C2H2_sf"/>
</dbReference>
<feature type="domain" description="C2H2-type" evidence="11">
    <location>
        <begin position="314"/>
        <end position="341"/>
    </location>
</feature>
<dbReference type="GO" id="GO:0005654">
    <property type="term" value="C:nucleoplasm"/>
    <property type="evidence" value="ECO:0007669"/>
    <property type="project" value="TreeGrafter"/>
</dbReference>
<dbReference type="SMART" id="SM00355">
    <property type="entry name" value="ZnF_C2H2"/>
    <property type="match status" value="9"/>
</dbReference>
<feature type="domain" description="C2H2-type" evidence="11">
    <location>
        <begin position="94"/>
        <end position="116"/>
    </location>
</feature>
<evidence type="ECO:0000256" key="3">
    <source>
        <dbReference type="ARBA" id="ARBA00022723"/>
    </source>
</evidence>
<keyword evidence="4" id="KW-0677">Repeat</keyword>
<dbReference type="GO" id="GO:0008270">
    <property type="term" value="F:zinc ion binding"/>
    <property type="evidence" value="ECO:0007669"/>
    <property type="project" value="UniProtKB-KW"/>
</dbReference>
<dbReference type="InterPro" id="IPR013087">
    <property type="entry name" value="Znf_C2H2_type"/>
</dbReference>
<dbReference type="PANTHER" id="PTHR24399">
    <property type="entry name" value="ZINC FINGER AND BTB DOMAIN-CONTAINING"/>
    <property type="match status" value="1"/>
</dbReference>
<gene>
    <name evidence="13" type="primary">LOC106742913</name>
</gene>
<dbReference type="FunFam" id="3.30.160.60:FF:000446">
    <property type="entry name" value="Zinc finger protein"/>
    <property type="match status" value="1"/>
</dbReference>
<dbReference type="FunFam" id="3.30.160.60:FF:000761">
    <property type="entry name" value="Zinc finger protein 449"/>
    <property type="match status" value="1"/>
</dbReference>
<dbReference type="OrthoDB" id="6077919at2759"/>
<dbReference type="PROSITE" id="PS00028">
    <property type="entry name" value="ZINC_FINGER_C2H2_1"/>
    <property type="match status" value="7"/>
</dbReference>
<feature type="domain" description="C2H2-type" evidence="11">
    <location>
        <begin position="232"/>
        <end position="259"/>
    </location>
</feature>
<dbReference type="GeneID" id="106742913"/>
<evidence type="ECO:0000256" key="5">
    <source>
        <dbReference type="ARBA" id="ARBA00022771"/>
    </source>
</evidence>
<dbReference type="Proteomes" id="UP000515204">
    <property type="component" value="Unplaced"/>
</dbReference>
<protein>
    <submittedName>
        <fullName evidence="13">Zinc finger protein 761-like</fullName>
    </submittedName>
</protein>
<keyword evidence="8" id="KW-0804">Transcription</keyword>
<feature type="domain" description="C2H2-type" evidence="11">
    <location>
        <begin position="176"/>
        <end position="204"/>
    </location>
</feature>
<evidence type="ECO:0000256" key="4">
    <source>
        <dbReference type="ARBA" id="ARBA00022737"/>
    </source>
</evidence>
<feature type="domain" description="C2H2-type" evidence="11">
    <location>
        <begin position="118"/>
        <end position="146"/>
    </location>
</feature>
<dbReference type="Pfam" id="PF12874">
    <property type="entry name" value="zf-met"/>
    <property type="match status" value="1"/>
</dbReference>
<evidence type="ECO:0000313" key="13">
    <source>
        <dbReference type="RefSeq" id="XP_014471757.1"/>
    </source>
</evidence>
<evidence type="ECO:0000313" key="12">
    <source>
        <dbReference type="Proteomes" id="UP000515204"/>
    </source>
</evidence>
<comment type="similarity">
    <text evidence="2">Belongs to the krueppel C2H2-type zinc-finger protein family.</text>
</comment>
<dbReference type="RefSeq" id="XP_014471757.1">
    <property type="nucleotide sequence ID" value="XM_014616271.1"/>
</dbReference>
<accession>A0A6P3X0P2</accession>
<keyword evidence="5 10" id="KW-0863">Zinc-finger</keyword>
<evidence type="ECO:0000256" key="6">
    <source>
        <dbReference type="ARBA" id="ARBA00022833"/>
    </source>
</evidence>
<keyword evidence="9" id="KW-0539">Nucleus</keyword>
<keyword evidence="3" id="KW-0479">Metal-binding</keyword>
<dbReference type="AlphaFoldDB" id="A0A6P3X0P2"/>
<keyword evidence="7" id="KW-0805">Transcription regulation</keyword>
<dbReference type="GO" id="GO:0000978">
    <property type="term" value="F:RNA polymerase II cis-regulatory region sequence-specific DNA binding"/>
    <property type="evidence" value="ECO:0007669"/>
    <property type="project" value="TreeGrafter"/>
</dbReference>
<dbReference type="Pfam" id="PF00096">
    <property type="entry name" value="zf-C2H2"/>
    <property type="match status" value="4"/>
</dbReference>
<dbReference type="Gene3D" id="3.30.160.60">
    <property type="entry name" value="Classic Zinc Finger"/>
    <property type="match status" value="6"/>
</dbReference>
<feature type="domain" description="C2H2-type" evidence="11">
    <location>
        <begin position="147"/>
        <end position="175"/>
    </location>
</feature>
<evidence type="ECO:0000256" key="9">
    <source>
        <dbReference type="ARBA" id="ARBA00023242"/>
    </source>
</evidence>
<proteinExistence type="inferred from homology"/>
<evidence type="ECO:0000256" key="10">
    <source>
        <dbReference type="PROSITE-ProRule" id="PRU00042"/>
    </source>
</evidence>
<comment type="subcellular location">
    <subcellularLocation>
        <location evidence="1">Nucleus</location>
    </subcellularLocation>
</comment>
<evidence type="ECO:0000256" key="1">
    <source>
        <dbReference type="ARBA" id="ARBA00004123"/>
    </source>
</evidence>
<dbReference type="GO" id="GO:0001227">
    <property type="term" value="F:DNA-binding transcription repressor activity, RNA polymerase II-specific"/>
    <property type="evidence" value="ECO:0007669"/>
    <property type="project" value="TreeGrafter"/>
</dbReference>
<evidence type="ECO:0000256" key="8">
    <source>
        <dbReference type="ARBA" id="ARBA00023163"/>
    </source>
</evidence>